<accession>A0A6J4HS38</accession>
<gene>
    <name evidence="4" type="primary">rpsR</name>
    <name evidence="7" type="ORF">AVDCRST_MAG26-938</name>
</gene>
<keyword evidence="4" id="KW-0699">rRNA-binding</keyword>
<dbReference type="GO" id="GO:0022627">
    <property type="term" value="C:cytosolic small ribosomal subunit"/>
    <property type="evidence" value="ECO:0007669"/>
    <property type="project" value="TreeGrafter"/>
</dbReference>
<dbReference type="HAMAP" id="MF_00270">
    <property type="entry name" value="Ribosomal_bS18"/>
    <property type="match status" value="1"/>
</dbReference>
<keyword evidence="3 4" id="KW-0687">Ribonucleoprotein</keyword>
<protein>
    <recommendedName>
        <fullName evidence="4">Small ribosomal subunit protein bS18</fullName>
    </recommendedName>
</protein>
<dbReference type="EMBL" id="CADCTK010000215">
    <property type="protein sequence ID" value="CAA9230425.1"/>
    <property type="molecule type" value="Genomic_DNA"/>
</dbReference>
<organism evidence="7">
    <name type="scientific">uncultured Chloroflexia bacterium</name>
    <dbReference type="NCBI Taxonomy" id="1672391"/>
    <lineage>
        <taxon>Bacteria</taxon>
        <taxon>Bacillati</taxon>
        <taxon>Chloroflexota</taxon>
        <taxon>Chloroflexia</taxon>
        <taxon>environmental samples</taxon>
    </lineage>
</organism>
<dbReference type="AlphaFoldDB" id="A0A6J4HS38"/>
<dbReference type="GO" id="GO:0003735">
    <property type="term" value="F:structural constituent of ribosome"/>
    <property type="evidence" value="ECO:0007669"/>
    <property type="project" value="InterPro"/>
</dbReference>
<feature type="compositionally biased region" description="Basic and acidic residues" evidence="6">
    <location>
        <begin position="8"/>
        <end position="20"/>
    </location>
</feature>
<dbReference type="SUPFAM" id="SSF46911">
    <property type="entry name" value="Ribosomal protein S18"/>
    <property type="match status" value="1"/>
</dbReference>
<dbReference type="PANTHER" id="PTHR13479:SF40">
    <property type="entry name" value="SMALL RIBOSOMAL SUBUNIT PROTEIN BS18M"/>
    <property type="match status" value="1"/>
</dbReference>
<name>A0A6J4HS38_9CHLR</name>
<evidence type="ECO:0000256" key="1">
    <source>
        <dbReference type="ARBA" id="ARBA00005589"/>
    </source>
</evidence>
<evidence type="ECO:0000313" key="7">
    <source>
        <dbReference type="EMBL" id="CAA9230425.1"/>
    </source>
</evidence>
<dbReference type="Pfam" id="PF01084">
    <property type="entry name" value="Ribosomal_S18"/>
    <property type="match status" value="1"/>
</dbReference>
<comment type="subunit">
    <text evidence="4">Part of the 30S ribosomal subunit. Forms a tight heterodimer with protein bS6.</text>
</comment>
<feature type="region of interest" description="Disordered" evidence="6">
    <location>
        <begin position="1"/>
        <end position="40"/>
    </location>
</feature>
<keyword evidence="2 4" id="KW-0689">Ribosomal protein</keyword>
<comment type="similarity">
    <text evidence="1 4 5">Belongs to the bacterial ribosomal protein bS18 family.</text>
</comment>
<dbReference type="PRINTS" id="PR00974">
    <property type="entry name" value="RIBOSOMALS18"/>
</dbReference>
<keyword evidence="4" id="KW-0694">RNA-binding</keyword>
<comment type="function">
    <text evidence="4">Binds as a heterodimer with protein bS6 to the central domain of the 16S rRNA, where it helps stabilize the platform of the 30S subunit.</text>
</comment>
<dbReference type="PANTHER" id="PTHR13479">
    <property type="entry name" value="30S RIBOSOMAL PROTEIN S18"/>
    <property type="match status" value="1"/>
</dbReference>
<evidence type="ECO:0000256" key="5">
    <source>
        <dbReference type="RuleBase" id="RU003910"/>
    </source>
</evidence>
<dbReference type="GO" id="GO:0070181">
    <property type="term" value="F:small ribosomal subunit rRNA binding"/>
    <property type="evidence" value="ECO:0007669"/>
    <property type="project" value="TreeGrafter"/>
</dbReference>
<dbReference type="InterPro" id="IPR001648">
    <property type="entry name" value="Ribosomal_bS18"/>
</dbReference>
<evidence type="ECO:0000256" key="4">
    <source>
        <dbReference type="HAMAP-Rule" id="MF_00270"/>
    </source>
</evidence>
<evidence type="ECO:0000256" key="2">
    <source>
        <dbReference type="ARBA" id="ARBA00022980"/>
    </source>
</evidence>
<dbReference type="NCBIfam" id="TIGR00165">
    <property type="entry name" value="S18"/>
    <property type="match status" value="1"/>
</dbReference>
<dbReference type="InterPro" id="IPR036870">
    <property type="entry name" value="Ribosomal_bS18_sf"/>
</dbReference>
<proteinExistence type="inferred from homology"/>
<dbReference type="Gene3D" id="4.10.640.10">
    <property type="entry name" value="Ribosomal protein S18"/>
    <property type="match status" value="1"/>
</dbReference>
<reference evidence="7" key="1">
    <citation type="submission" date="2020-02" db="EMBL/GenBank/DDBJ databases">
        <authorList>
            <person name="Meier V. D."/>
        </authorList>
    </citation>
    <scope>NUCLEOTIDE SEQUENCE</scope>
    <source>
        <strain evidence="7">AVDCRST_MAG26</strain>
    </source>
</reference>
<sequence>MADEFEGGNERRGGYDDRRRTAPPPGVDGGDAPAPGGRRRYTPRRKVCMFCMDKVRVPDYKDVKRLQRHVSDRGKILPRRRTGACARHQRGIATAVKRARHVALLPFVAAPGRG</sequence>
<evidence type="ECO:0000256" key="6">
    <source>
        <dbReference type="SAM" id="MobiDB-lite"/>
    </source>
</evidence>
<dbReference type="GO" id="GO:0006412">
    <property type="term" value="P:translation"/>
    <property type="evidence" value="ECO:0007669"/>
    <property type="project" value="UniProtKB-UniRule"/>
</dbReference>
<evidence type="ECO:0000256" key="3">
    <source>
        <dbReference type="ARBA" id="ARBA00023274"/>
    </source>
</evidence>